<dbReference type="GO" id="GO:0006629">
    <property type="term" value="P:lipid metabolic process"/>
    <property type="evidence" value="ECO:0007669"/>
    <property type="project" value="UniProtKB-ARBA"/>
</dbReference>
<evidence type="ECO:0000313" key="9">
    <source>
        <dbReference type="EMBL" id="KAF5923204.1"/>
    </source>
</evidence>
<name>A0A7J7F616_DICBM</name>
<dbReference type="GO" id="GO:0005789">
    <property type="term" value="C:endoplasmic reticulum membrane"/>
    <property type="evidence" value="ECO:0007669"/>
    <property type="project" value="UniProtKB-SubCell"/>
</dbReference>
<protein>
    <submittedName>
        <fullName evidence="9">Uncharacterized protein</fullName>
    </submittedName>
</protein>
<evidence type="ECO:0000313" key="10">
    <source>
        <dbReference type="Proteomes" id="UP000551758"/>
    </source>
</evidence>
<dbReference type="GO" id="GO:0005506">
    <property type="term" value="F:iron ion binding"/>
    <property type="evidence" value="ECO:0007669"/>
    <property type="project" value="InterPro"/>
</dbReference>
<dbReference type="Pfam" id="PF00067">
    <property type="entry name" value="p450"/>
    <property type="match status" value="1"/>
</dbReference>
<dbReference type="InterPro" id="IPR050196">
    <property type="entry name" value="Cytochrome_P450_Monoox"/>
</dbReference>
<dbReference type="PANTHER" id="PTHR24291">
    <property type="entry name" value="CYTOCHROME P450 FAMILY 4"/>
    <property type="match status" value="1"/>
</dbReference>
<comment type="subcellular location">
    <subcellularLocation>
        <location evidence="1">Endoplasmic reticulum membrane</location>
    </subcellularLocation>
</comment>
<evidence type="ECO:0000256" key="6">
    <source>
        <dbReference type="ARBA" id="ARBA00023136"/>
    </source>
</evidence>
<comment type="caution">
    <text evidence="9">The sequence shown here is derived from an EMBL/GenBank/DDBJ whole genome shotgun (WGS) entry which is preliminary data.</text>
</comment>
<dbReference type="InterPro" id="IPR036396">
    <property type="entry name" value="Cyt_P450_sf"/>
</dbReference>
<evidence type="ECO:0000256" key="5">
    <source>
        <dbReference type="ARBA" id="ARBA00023033"/>
    </source>
</evidence>
<dbReference type="Proteomes" id="UP000551758">
    <property type="component" value="Unassembled WGS sequence"/>
</dbReference>
<dbReference type="SUPFAM" id="SSF48264">
    <property type="entry name" value="Cytochrome P450"/>
    <property type="match status" value="1"/>
</dbReference>
<dbReference type="GO" id="GO:0020037">
    <property type="term" value="F:heme binding"/>
    <property type="evidence" value="ECO:0007669"/>
    <property type="project" value="InterPro"/>
</dbReference>
<keyword evidence="5" id="KW-0503">Monooxygenase</keyword>
<dbReference type="PANTHER" id="PTHR24291:SF39">
    <property type="entry name" value="CYTOCHROME P450 4A11-RELATED"/>
    <property type="match status" value="1"/>
</dbReference>
<dbReference type="GO" id="GO:0016712">
    <property type="term" value="F:oxidoreductase activity, acting on paired donors, with incorporation or reduction of molecular oxygen, reduced flavin or flavoprotein as one donor, and incorporation of one atom of oxygen"/>
    <property type="evidence" value="ECO:0007669"/>
    <property type="project" value="UniProtKB-ARBA"/>
</dbReference>
<feature type="transmembrane region" description="Helical" evidence="8">
    <location>
        <begin position="7"/>
        <end position="27"/>
    </location>
</feature>
<feature type="region of interest" description="Disordered" evidence="7">
    <location>
        <begin position="95"/>
        <end position="120"/>
    </location>
</feature>
<dbReference type="Gene3D" id="1.10.630.10">
    <property type="entry name" value="Cytochrome P450"/>
    <property type="match status" value="1"/>
</dbReference>
<sequence length="174" mass="19900">PKSHGSYRFLAPWIGYGLLLLNGHMWFQHWQMLTPPFPYDILKPYVGLMADSVQVMLDKWEELTRQDSHLETFGHISLMTLDTNMKCAFSHQGSVQIDRNPTPPPGQKPPFTPVSSASSPFRNSQSYIQATGDLNNLFFSWKTNALYQNNIIYRLTPDRHLSHQACQLAPQHTG</sequence>
<comment type="similarity">
    <text evidence="2">Belongs to the cytochrome P450 family.</text>
</comment>
<keyword evidence="8" id="KW-0812">Transmembrane</keyword>
<keyword evidence="6 8" id="KW-0472">Membrane</keyword>
<evidence type="ECO:0000256" key="4">
    <source>
        <dbReference type="ARBA" id="ARBA00023002"/>
    </source>
</evidence>
<evidence type="ECO:0000256" key="8">
    <source>
        <dbReference type="SAM" id="Phobius"/>
    </source>
</evidence>
<gene>
    <name evidence="9" type="ORF">HPG69_012294</name>
</gene>
<evidence type="ECO:0000256" key="1">
    <source>
        <dbReference type="ARBA" id="ARBA00004586"/>
    </source>
</evidence>
<organism evidence="9 10">
    <name type="scientific">Diceros bicornis minor</name>
    <name type="common">South-central black rhinoceros</name>
    <dbReference type="NCBI Taxonomy" id="77932"/>
    <lineage>
        <taxon>Eukaryota</taxon>
        <taxon>Metazoa</taxon>
        <taxon>Chordata</taxon>
        <taxon>Craniata</taxon>
        <taxon>Vertebrata</taxon>
        <taxon>Euteleostomi</taxon>
        <taxon>Mammalia</taxon>
        <taxon>Eutheria</taxon>
        <taxon>Laurasiatheria</taxon>
        <taxon>Perissodactyla</taxon>
        <taxon>Rhinocerotidae</taxon>
        <taxon>Diceros</taxon>
    </lineage>
</organism>
<reference evidence="9 10" key="1">
    <citation type="journal article" date="2020" name="Mol. Biol. Evol.">
        <title>Interspecific Gene Flow and the Evolution of Specialization in Black and White Rhinoceros.</title>
        <authorList>
            <person name="Moodley Y."/>
            <person name="Westbury M.V."/>
            <person name="Russo I.M."/>
            <person name="Gopalakrishnan S."/>
            <person name="Rakotoarivelo A."/>
            <person name="Olsen R.A."/>
            <person name="Prost S."/>
            <person name="Tunstall T."/>
            <person name="Ryder O.A."/>
            <person name="Dalen L."/>
            <person name="Bruford M.W."/>
        </authorList>
    </citation>
    <scope>NUCLEOTIDE SEQUENCE [LARGE SCALE GENOMIC DNA]</scope>
    <source>
        <strain evidence="9">SBR-YM</strain>
        <tissue evidence="9">Skin</tissue>
    </source>
</reference>
<feature type="non-terminal residue" evidence="9">
    <location>
        <position position="1"/>
    </location>
</feature>
<evidence type="ECO:0000256" key="2">
    <source>
        <dbReference type="ARBA" id="ARBA00010617"/>
    </source>
</evidence>
<keyword evidence="8" id="KW-1133">Transmembrane helix</keyword>
<dbReference type="AlphaFoldDB" id="A0A7J7F616"/>
<accession>A0A7J7F616</accession>
<feature type="compositionally biased region" description="Pro residues" evidence="7">
    <location>
        <begin position="101"/>
        <end position="112"/>
    </location>
</feature>
<keyword evidence="4" id="KW-0560">Oxidoreductase</keyword>
<evidence type="ECO:0000256" key="7">
    <source>
        <dbReference type="SAM" id="MobiDB-lite"/>
    </source>
</evidence>
<proteinExistence type="inferred from homology"/>
<dbReference type="InterPro" id="IPR001128">
    <property type="entry name" value="Cyt_P450"/>
</dbReference>
<keyword evidence="10" id="KW-1185">Reference proteome</keyword>
<evidence type="ECO:0000256" key="3">
    <source>
        <dbReference type="ARBA" id="ARBA00022824"/>
    </source>
</evidence>
<dbReference type="EMBL" id="JACDTQ010001359">
    <property type="protein sequence ID" value="KAF5923204.1"/>
    <property type="molecule type" value="Genomic_DNA"/>
</dbReference>
<keyword evidence="3" id="KW-0256">Endoplasmic reticulum</keyword>